<keyword evidence="2" id="KW-0328">Glycosyltransferase</keyword>
<dbReference type="SUPFAM" id="SSF53448">
    <property type="entry name" value="Nucleotide-diphospho-sugar transferases"/>
    <property type="match status" value="1"/>
</dbReference>
<keyword evidence="2" id="KW-0808">Transferase</keyword>
<dbReference type="Pfam" id="PF00535">
    <property type="entry name" value="Glycos_transf_2"/>
    <property type="match status" value="1"/>
</dbReference>
<dbReference type="AlphaFoldDB" id="A0A6F9D855"/>
<accession>A0A6F9D855</accession>
<dbReference type="EMBL" id="LR783241">
    <property type="protein sequence ID" value="CAB3224887.1"/>
    <property type="molecule type" value="mRNA"/>
</dbReference>
<proteinExistence type="evidence at transcript level"/>
<dbReference type="PANTHER" id="PTHR22916:SF3">
    <property type="entry name" value="UDP-GLCNAC:BETAGAL BETA-1,3-N-ACETYLGLUCOSAMINYLTRANSFERASE-LIKE PROTEIN 1"/>
    <property type="match status" value="1"/>
</dbReference>
<evidence type="ECO:0000313" key="2">
    <source>
        <dbReference type="EMBL" id="CAB3224887.1"/>
    </source>
</evidence>
<feature type="domain" description="Glycosyltransferase 2-like" evidence="1">
    <location>
        <begin position="9"/>
        <end position="178"/>
    </location>
</feature>
<dbReference type="InterPro" id="IPR029044">
    <property type="entry name" value="Nucleotide-diphossugar_trans"/>
</dbReference>
<dbReference type="PANTHER" id="PTHR22916">
    <property type="entry name" value="GLYCOSYLTRANSFERASE"/>
    <property type="match status" value="1"/>
</dbReference>
<dbReference type="InterPro" id="IPR001173">
    <property type="entry name" value="Glyco_trans_2-like"/>
</dbReference>
<reference evidence="2" key="1">
    <citation type="submission" date="2020-04" db="EMBL/GenBank/DDBJ databases">
        <authorList>
            <person name="Neveu A P."/>
        </authorList>
    </citation>
    <scope>NUCLEOTIDE SEQUENCE</scope>
    <source>
        <tissue evidence="2">Whole embryo</tissue>
    </source>
</reference>
<gene>
    <name evidence="2" type="primary">B3gntl1</name>
</gene>
<dbReference type="GO" id="GO:0016758">
    <property type="term" value="F:hexosyltransferase activity"/>
    <property type="evidence" value="ECO:0007669"/>
    <property type="project" value="UniProtKB-ARBA"/>
</dbReference>
<dbReference type="Gene3D" id="3.90.550.10">
    <property type="entry name" value="Spore Coat Polysaccharide Biosynthesis Protein SpsA, Chain A"/>
    <property type="match status" value="1"/>
</dbReference>
<sequence length="350" mass="39899">MTDVKCIVSIILPVYNAESWIESCIVSILEQSYNGPLELCVHNDSCTDSTIPKLLDFKSALSKKGVDLILTQNENGFPKGCGYAKNRAVESSRGLYLCFLDADDVMMANRIQMQLDAARHLPKNTLVGCQVVREPKESTVRYTKWINSMTNEQLFTQMYTSNGPTIVMPTWFCHRHVFDLVGGFVEGQSGTPEDYIFFLRFMKLGGKLHRVNEVLLNYRHHPQATTHSISEHTIWQLRLKAVEKHVLTKWKTFTIWNAGKQGRKFYRDISDENKLKVSCFCDVDKKKINNGIYIHELSPKKNKPRVPIVHFSVAPKPFVICVKLGLTNGQFEDNLASLNLVEGEDYVVFS</sequence>
<evidence type="ECO:0000259" key="1">
    <source>
        <dbReference type="Pfam" id="PF00535"/>
    </source>
</evidence>
<name>A0A6F9D855_9ASCI</name>
<organism evidence="2">
    <name type="scientific">Phallusia mammillata</name>
    <dbReference type="NCBI Taxonomy" id="59560"/>
    <lineage>
        <taxon>Eukaryota</taxon>
        <taxon>Metazoa</taxon>
        <taxon>Chordata</taxon>
        <taxon>Tunicata</taxon>
        <taxon>Ascidiacea</taxon>
        <taxon>Phlebobranchia</taxon>
        <taxon>Ascidiidae</taxon>
        <taxon>Phallusia</taxon>
    </lineage>
</organism>
<protein>
    <submittedName>
        <fullName evidence="2">UDP-GlcNAc:betaGal beta-1,3-N-acetylglucosaminyltransferase-like protein 1</fullName>
    </submittedName>
</protein>